<feature type="transmembrane region" description="Helical" evidence="6">
    <location>
        <begin position="111"/>
        <end position="131"/>
    </location>
</feature>
<dbReference type="Proteomes" id="UP001054846">
    <property type="component" value="Chromosome"/>
</dbReference>
<dbReference type="InterPro" id="IPR006214">
    <property type="entry name" value="Bax_inhibitor_1-related"/>
</dbReference>
<keyword evidence="4 6" id="KW-1133">Transmembrane helix</keyword>
<feature type="transmembrane region" description="Helical" evidence="6">
    <location>
        <begin position="202"/>
        <end position="221"/>
    </location>
</feature>
<evidence type="ECO:0000256" key="4">
    <source>
        <dbReference type="ARBA" id="ARBA00022989"/>
    </source>
</evidence>
<evidence type="ECO:0000256" key="6">
    <source>
        <dbReference type="RuleBase" id="RU004379"/>
    </source>
</evidence>
<evidence type="ECO:0000256" key="1">
    <source>
        <dbReference type="ARBA" id="ARBA00004141"/>
    </source>
</evidence>
<dbReference type="PANTHER" id="PTHR23291">
    <property type="entry name" value="BAX INHIBITOR-RELATED"/>
    <property type="match status" value="1"/>
</dbReference>
<dbReference type="EMBL" id="CP063845">
    <property type="protein sequence ID" value="UFP92581.1"/>
    <property type="molecule type" value="Genomic_DNA"/>
</dbReference>
<feature type="transmembrane region" description="Helical" evidence="6">
    <location>
        <begin position="81"/>
        <end position="105"/>
    </location>
</feature>
<proteinExistence type="inferred from homology"/>
<dbReference type="RefSeq" id="WP_230839572.1">
    <property type="nucleotide sequence ID" value="NZ_CP063845.1"/>
</dbReference>
<reference evidence="7 8" key="1">
    <citation type="journal article" date="2021" name="Genome Biol. Evol.">
        <title>Complete Genome Sequencing of a Novel Gloeobacter Species from a Waterfall Cave in Mexico.</title>
        <authorList>
            <person name="Saw J.H."/>
            <person name="Cardona T."/>
            <person name="Montejano G."/>
        </authorList>
    </citation>
    <scope>NUCLEOTIDE SEQUENCE [LARGE SCALE GENOMIC DNA]</scope>
    <source>
        <strain evidence="7">MG652769</strain>
    </source>
</reference>
<evidence type="ECO:0000313" key="7">
    <source>
        <dbReference type="EMBL" id="UFP92581.1"/>
    </source>
</evidence>
<dbReference type="Pfam" id="PF01027">
    <property type="entry name" value="Bax1-I"/>
    <property type="match status" value="1"/>
</dbReference>
<accession>A0ABY3PG02</accession>
<keyword evidence="5 6" id="KW-0472">Membrane</keyword>
<keyword evidence="8" id="KW-1185">Reference proteome</keyword>
<feature type="transmembrane region" description="Helical" evidence="6">
    <location>
        <begin position="169"/>
        <end position="190"/>
    </location>
</feature>
<sequence>MYSYPDASGLNRQREQRASNLPGAFAAMGISLALTGAVSWWAAALPGIDAWFWPLLIVQLGLLLAIGTVRSWSKNADNLSLILLFVFAVVEGLVLAPITAIYLATSVGQAVVLKALAAAGATFGAGAIYGWTTKRDLSNLGSILIMAVLGIVISSLLNVFWLKSPVTDLVISWMTVIVFTAFTAYDLNIARDNRFGQTAGQIALSLYLNFLNLFLAFLRIFGGGSRD</sequence>
<feature type="transmembrane region" description="Helical" evidence="6">
    <location>
        <begin position="50"/>
        <end position="69"/>
    </location>
</feature>
<evidence type="ECO:0000256" key="5">
    <source>
        <dbReference type="ARBA" id="ARBA00023136"/>
    </source>
</evidence>
<evidence type="ECO:0000256" key="2">
    <source>
        <dbReference type="ARBA" id="ARBA00010350"/>
    </source>
</evidence>
<organism evidence="7 8">
    <name type="scientific">Gloeobacter morelensis MG652769</name>
    <dbReference type="NCBI Taxonomy" id="2781736"/>
    <lineage>
        <taxon>Bacteria</taxon>
        <taxon>Bacillati</taxon>
        <taxon>Cyanobacteriota</taxon>
        <taxon>Cyanophyceae</taxon>
        <taxon>Gloeobacterales</taxon>
        <taxon>Gloeobacteraceae</taxon>
        <taxon>Gloeobacter</taxon>
        <taxon>Gloeobacter morelensis</taxon>
    </lineage>
</organism>
<protein>
    <submittedName>
        <fullName evidence="7">Bax inhibitor-1 family protein</fullName>
    </submittedName>
</protein>
<name>A0ABY3PG02_9CYAN</name>
<gene>
    <name evidence="7" type="ORF">ISF26_12065</name>
</gene>
<comment type="similarity">
    <text evidence="2 6">Belongs to the BI1 family.</text>
</comment>
<evidence type="ECO:0000313" key="8">
    <source>
        <dbReference type="Proteomes" id="UP001054846"/>
    </source>
</evidence>
<keyword evidence="3 6" id="KW-0812">Transmembrane</keyword>
<evidence type="ECO:0000256" key="3">
    <source>
        <dbReference type="ARBA" id="ARBA00022692"/>
    </source>
</evidence>
<feature type="transmembrane region" description="Helical" evidence="6">
    <location>
        <begin position="21"/>
        <end position="44"/>
    </location>
</feature>
<comment type="subcellular location">
    <subcellularLocation>
        <location evidence="1">Membrane</location>
        <topology evidence="1">Multi-pass membrane protein</topology>
    </subcellularLocation>
</comment>
<feature type="transmembrane region" description="Helical" evidence="6">
    <location>
        <begin position="143"/>
        <end position="163"/>
    </location>
</feature>
<dbReference type="PANTHER" id="PTHR23291:SF50">
    <property type="entry name" value="PROTEIN LIFEGUARD 4"/>
    <property type="match status" value="1"/>
</dbReference>